<accession>A0A6P1NLS9</accession>
<dbReference type="Proteomes" id="UP000464186">
    <property type="component" value="Chromosome"/>
</dbReference>
<proteinExistence type="predicted"/>
<organism evidence="2 3">
    <name type="scientific">Pseudarthrobacter psychrotolerans</name>
    <dbReference type="NCBI Taxonomy" id="2697569"/>
    <lineage>
        <taxon>Bacteria</taxon>
        <taxon>Bacillati</taxon>
        <taxon>Actinomycetota</taxon>
        <taxon>Actinomycetes</taxon>
        <taxon>Micrococcales</taxon>
        <taxon>Micrococcaceae</taxon>
        <taxon>Pseudarthrobacter</taxon>
    </lineage>
</organism>
<keyword evidence="3" id="KW-1185">Reference proteome</keyword>
<sequence>MTTENDAANTPAPMDSHGTDAPTEPSRGWDHIGAIIVDATLQRRQNYNETVKPRVEALVAEWPDAATTSGFRQHLDTGKLSEVIDWPSPGRLAQVEDITRVFERLGVETVVELRGALSDQAKGAALREALALVRHVSPKTLDYIGTLSGISTGADVDQAAGTEDSP</sequence>
<reference evidence="2 3" key="1">
    <citation type="submission" date="2020-01" db="EMBL/GenBank/DDBJ databases">
        <title>Pseudarthrobacter psychrotolerans sp. nov., isolated from antarctic soil.</title>
        <authorList>
            <person name="Shin Y."/>
            <person name="Park W."/>
        </authorList>
    </citation>
    <scope>NUCLEOTIDE SEQUENCE [LARGE SCALE GENOMIC DNA]</scope>
    <source>
        <strain evidence="2 3">YJ56</strain>
    </source>
</reference>
<protein>
    <submittedName>
        <fullName evidence="2">Uncharacterized protein</fullName>
    </submittedName>
</protein>
<dbReference type="EMBL" id="CP047898">
    <property type="protein sequence ID" value="QHK20549.1"/>
    <property type="molecule type" value="Genomic_DNA"/>
</dbReference>
<evidence type="ECO:0000313" key="3">
    <source>
        <dbReference type="Proteomes" id="UP000464186"/>
    </source>
</evidence>
<evidence type="ECO:0000313" key="2">
    <source>
        <dbReference type="EMBL" id="QHK20549.1"/>
    </source>
</evidence>
<evidence type="ECO:0000256" key="1">
    <source>
        <dbReference type="SAM" id="MobiDB-lite"/>
    </source>
</evidence>
<feature type="region of interest" description="Disordered" evidence="1">
    <location>
        <begin position="1"/>
        <end position="28"/>
    </location>
</feature>
<dbReference type="AlphaFoldDB" id="A0A6P1NLS9"/>
<name>A0A6P1NLS9_9MICC</name>
<gene>
    <name evidence="2" type="ORF">GU243_13310</name>
</gene>
<dbReference type="KEGG" id="psey:GU243_13310"/>